<gene>
    <name evidence="1" type="ORF">PEVE_00008202</name>
</gene>
<comment type="caution">
    <text evidence="1">The sequence shown here is derived from an EMBL/GenBank/DDBJ whole genome shotgun (WGS) entry which is preliminary data.</text>
</comment>
<name>A0ABN8R2I2_9CNID</name>
<organism evidence="1 2">
    <name type="scientific">Porites evermanni</name>
    <dbReference type="NCBI Taxonomy" id="104178"/>
    <lineage>
        <taxon>Eukaryota</taxon>
        <taxon>Metazoa</taxon>
        <taxon>Cnidaria</taxon>
        <taxon>Anthozoa</taxon>
        <taxon>Hexacorallia</taxon>
        <taxon>Scleractinia</taxon>
        <taxon>Fungiina</taxon>
        <taxon>Poritidae</taxon>
        <taxon>Porites</taxon>
    </lineage>
</organism>
<dbReference type="Proteomes" id="UP001159427">
    <property type="component" value="Unassembled WGS sequence"/>
</dbReference>
<proteinExistence type="predicted"/>
<dbReference type="EMBL" id="CALNXI010001558">
    <property type="protein sequence ID" value="CAH3172087.1"/>
    <property type="molecule type" value="Genomic_DNA"/>
</dbReference>
<accession>A0ABN8R2I2</accession>
<evidence type="ECO:0000313" key="2">
    <source>
        <dbReference type="Proteomes" id="UP001159427"/>
    </source>
</evidence>
<protein>
    <submittedName>
        <fullName evidence="1">Uncharacterized protein</fullName>
    </submittedName>
</protein>
<evidence type="ECO:0000313" key="1">
    <source>
        <dbReference type="EMBL" id="CAH3172087.1"/>
    </source>
</evidence>
<reference evidence="1 2" key="1">
    <citation type="submission" date="2022-05" db="EMBL/GenBank/DDBJ databases">
        <authorList>
            <consortium name="Genoscope - CEA"/>
            <person name="William W."/>
        </authorList>
    </citation>
    <scope>NUCLEOTIDE SEQUENCE [LARGE SCALE GENOMIC DNA]</scope>
</reference>
<sequence>MDNISKEFIKEKIFNLPGPFCSARRVYNSFSSNLRPSPQLTEECFRELEKQSLGHFKKVKRSMYFYKALPSSLNENHLRGFNLSLDDYIRTFLKRDDLLASKERNTMLHYHPLEKELREYLIKNQAPILDD</sequence>
<keyword evidence="2" id="KW-1185">Reference proteome</keyword>